<feature type="domain" description="PAS" evidence="2">
    <location>
        <begin position="74"/>
        <end position="156"/>
    </location>
</feature>
<sequence>MKVDIRIVSLSMLVGVALIIFDFLMDSTFLKDMNNDQHQLIMGMVILGTFFAFGLVVSHQFYNFREAERRASQASVFLQQLINAIPAPVFYKDRNYIYTGCNKSFAEFLGRSATEIVGRTVYDLAPKHLADVYHVKDRELMENPGVQIYESKVKGGTPDESNVIFHKATYLDEAGDVDGMIGIILDITELRRTEVEREKLIVELQDALDKVKVLSGFLPICGTCKKIRNDSGYWQQIEAYIRQHSKAVFSHSICPDCAKKLFTDYEAEQKEQTAKTQQGGSRV</sequence>
<feature type="transmembrane region" description="Helical" evidence="1">
    <location>
        <begin position="40"/>
        <end position="62"/>
    </location>
</feature>
<evidence type="ECO:0000259" key="2">
    <source>
        <dbReference type="PROSITE" id="PS50112"/>
    </source>
</evidence>
<accession>A0A1M7YAY3</accession>
<evidence type="ECO:0000313" key="5">
    <source>
        <dbReference type="Proteomes" id="UP000184603"/>
    </source>
</evidence>
<dbReference type="STRING" id="1121416.SAMN02745220_03089"/>
<dbReference type="NCBIfam" id="TIGR00229">
    <property type="entry name" value="sensory_box"/>
    <property type="match status" value="1"/>
</dbReference>
<dbReference type="PROSITE" id="PS50113">
    <property type="entry name" value="PAC"/>
    <property type="match status" value="1"/>
</dbReference>
<dbReference type="InterPro" id="IPR013656">
    <property type="entry name" value="PAS_4"/>
</dbReference>
<name>A0A1M7YAY3_9BACT</name>
<dbReference type="InterPro" id="IPR000014">
    <property type="entry name" value="PAS"/>
</dbReference>
<dbReference type="Gene3D" id="3.30.450.20">
    <property type="entry name" value="PAS domain"/>
    <property type="match status" value="1"/>
</dbReference>
<dbReference type="Proteomes" id="UP000184603">
    <property type="component" value="Unassembled WGS sequence"/>
</dbReference>
<dbReference type="CDD" id="cd00130">
    <property type="entry name" value="PAS"/>
    <property type="match status" value="1"/>
</dbReference>
<keyword evidence="5" id="KW-1185">Reference proteome</keyword>
<dbReference type="EMBL" id="FRFE01000015">
    <property type="protein sequence ID" value="SHO49785.1"/>
    <property type="molecule type" value="Genomic_DNA"/>
</dbReference>
<dbReference type="AlphaFoldDB" id="A0A1M7YAY3"/>
<dbReference type="SUPFAM" id="SSF55785">
    <property type="entry name" value="PYP-like sensor domain (PAS domain)"/>
    <property type="match status" value="1"/>
</dbReference>
<protein>
    <submittedName>
        <fullName evidence="4">PAS domain S-box-containing protein</fullName>
    </submittedName>
</protein>
<keyword evidence="1" id="KW-0812">Transmembrane</keyword>
<dbReference type="RefSeq" id="WP_073614537.1">
    <property type="nucleotide sequence ID" value="NZ_FRFE01000015.1"/>
</dbReference>
<feature type="domain" description="PAC" evidence="3">
    <location>
        <begin position="147"/>
        <end position="199"/>
    </location>
</feature>
<evidence type="ECO:0000259" key="3">
    <source>
        <dbReference type="PROSITE" id="PS50113"/>
    </source>
</evidence>
<reference evidence="4 5" key="1">
    <citation type="submission" date="2016-12" db="EMBL/GenBank/DDBJ databases">
        <authorList>
            <person name="Song W.-J."/>
            <person name="Kurnit D.M."/>
        </authorList>
    </citation>
    <scope>NUCLEOTIDE SEQUENCE [LARGE SCALE GENOMIC DNA]</scope>
    <source>
        <strain evidence="4 5">DSM 18488</strain>
    </source>
</reference>
<dbReference type="Pfam" id="PF08448">
    <property type="entry name" value="PAS_4"/>
    <property type="match status" value="1"/>
</dbReference>
<keyword evidence="1" id="KW-0472">Membrane</keyword>
<dbReference type="OrthoDB" id="5420883at2"/>
<dbReference type="InterPro" id="IPR000700">
    <property type="entry name" value="PAS-assoc_C"/>
</dbReference>
<proteinExistence type="predicted"/>
<feature type="transmembrane region" description="Helical" evidence="1">
    <location>
        <begin position="7"/>
        <end position="25"/>
    </location>
</feature>
<keyword evidence="1" id="KW-1133">Transmembrane helix</keyword>
<dbReference type="SMART" id="SM00091">
    <property type="entry name" value="PAS"/>
    <property type="match status" value="1"/>
</dbReference>
<dbReference type="InterPro" id="IPR035965">
    <property type="entry name" value="PAS-like_dom_sf"/>
</dbReference>
<evidence type="ECO:0000256" key="1">
    <source>
        <dbReference type="SAM" id="Phobius"/>
    </source>
</evidence>
<evidence type="ECO:0000313" key="4">
    <source>
        <dbReference type="EMBL" id="SHO49785.1"/>
    </source>
</evidence>
<dbReference type="PROSITE" id="PS50112">
    <property type="entry name" value="PAS"/>
    <property type="match status" value="1"/>
</dbReference>
<organism evidence="4 5">
    <name type="scientific">Desulfopila aestuarii DSM 18488</name>
    <dbReference type="NCBI Taxonomy" id="1121416"/>
    <lineage>
        <taxon>Bacteria</taxon>
        <taxon>Pseudomonadati</taxon>
        <taxon>Thermodesulfobacteriota</taxon>
        <taxon>Desulfobulbia</taxon>
        <taxon>Desulfobulbales</taxon>
        <taxon>Desulfocapsaceae</taxon>
        <taxon>Desulfopila</taxon>
    </lineage>
</organism>
<gene>
    <name evidence="4" type="ORF">SAMN02745220_03089</name>
</gene>